<keyword evidence="3" id="KW-1185">Reference proteome</keyword>
<proteinExistence type="predicted"/>
<feature type="region of interest" description="Disordered" evidence="1">
    <location>
        <begin position="1"/>
        <end position="21"/>
    </location>
</feature>
<sequence length="79" mass="8973">MPNLNHRTSSPRSLLKKRQTKVRLRRHQMQFFSLKKRHYIEAVVESSAKPVVEATAELSNEATTATLDNQALCPDQLVG</sequence>
<accession>A0A2V1GWS6</accession>
<protein>
    <submittedName>
        <fullName evidence="2">Uncharacterized protein</fullName>
    </submittedName>
</protein>
<organism evidence="2 3">
    <name type="scientific">Pelagibaculum spongiae</name>
    <dbReference type="NCBI Taxonomy" id="2080658"/>
    <lineage>
        <taxon>Bacteria</taxon>
        <taxon>Pseudomonadati</taxon>
        <taxon>Pseudomonadota</taxon>
        <taxon>Gammaproteobacteria</taxon>
        <taxon>Oceanospirillales</taxon>
        <taxon>Pelagibaculum</taxon>
    </lineage>
</organism>
<reference evidence="2 3" key="1">
    <citation type="submission" date="2018-04" db="EMBL/GenBank/DDBJ databases">
        <title>Thalassorhabdus spongiae gen. nov., sp. nov., isolated from a marine sponge in South-West Iceland.</title>
        <authorList>
            <person name="Knobloch S."/>
            <person name="Daussin A."/>
            <person name="Johannsson R."/>
            <person name="Marteinsson V.T."/>
        </authorList>
    </citation>
    <scope>NUCLEOTIDE SEQUENCE [LARGE SCALE GENOMIC DNA]</scope>
    <source>
        <strain evidence="2 3">Hp12</strain>
    </source>
</reference>
<gene>
    <name evidence="2" type="ORF">DC094_17315</name>
</gene>
<evidence type="ECO:0000313" key="2">
    <source>
        <dbReference type="EMBL" id="PVZ65646.1"/>
    </source>
</evidence>
<dbReference type="EMBL" id="QDDL01000009">
    <property type="protein sequence ID" value="PVZ65646.1"/>
    <property type="molecule type" value="Genomic_DNA"/>
</dbReference>
<dbReference type="AlphaFoldDB" id="A0A2V1GWS6"/>
<dbReference type="Proteomes" id="UP000244906">
    <property type="component" value="Unassembled WGS sequence"/>
</dbReference>
<feature type="compositionally biased region" description="Polar residues" evidence="1">
    <location>
        <begin position="1"/>
        <end position="12"/>
    </location>
</feature>
<evidence type="ECO:0000313" key="3">
    <source>
        <dbReference type="Proteomes" id="UP000244906"/>
    </source>
</evidence>
<comment type="caution">
    <text evidence="2">The sequence shown here is derived from an EMBL/GenBank/DDBJ whole genome shotgun (WGS) entry which is preliminary data.</text>
</comment>
<dbReference type="RefSeq" id="WP_116688387.1">
    <property type="nucleotide sequence ID" value="NZ_CAWNYD010000009.1"/>
</dbReference>
<evidence type="ECO:0000256" key="1">
    <source>
        <dbReference type="SAM" id="MobiDB-lite"/>
    </source>
</evidence>
<name>A0A2V1GWS6_9GAMM</name>